<dbReference type="PANTHER" id="PTHR31650">
    <property type="entry name" value="O-ACYLTRANSFERASE (WSD1-LIKE) FAMILY PROTEIN"/>
    <property type="match status" value="1"/>
</dbReference>
<evidence type="ECO:0000256" key="8">
    <source>
        <dbReference type="ARBA" id="ARBA00023098"/>
    </source>
</evidence>
<dbReference type="InterPro" id="IPR009721">
    <property type="entry name" value="O-acyltransferase_WSD1_C"/>
</dbReference>
<dbReference type="Pfam" id="PF03007">
    <property type="entry name" value="WS_DGAT_cat"/>
    <property type="match status" value="1"/>
</dbReference>
<dbReference type="Pfam" id="PF06974">
    <property type="entry name" value="WS_DGAT_C"/>
    <property type="match status" value="1"/>
</dbReference>
<dbReference type="KEGG" id="sbae:DSM104329_00353"/>
<comment type="catalytic activity">
    <reaction evidence="10 11">
        <text>an acyl-CoA + a 1,2-diacyl-sn-glycerol = a triacyl-sn-glycerol + CoA</text>
        <dbReference type="Rhea" id="RHEA:10868"/>
        <dbReference type="ChEBI" id="CHEBI:17815"/>
        <dbReference type="ChEBI" id="CHEBI:57287"/>
        <dbReference type="ChEBI" id="CHEBI:58342"/>
        <dbReference type="ChEBI" id="CHEBI:64615"/>
        <dbReference type="EC" id="2.3.1.20"/>
    </reaction>
</comment>
<reference evidence="14" key="1">
    <citation type="journal article" date="2022" name="Int. J. Syst. Evol. Microbiol.">
        <title>Pseudomonas aegrilactucae sp. nov. and Pseudomonas morbosilactucae sp. nov., pathogens causing bacterial rot of lettuce in Japan.</title>
        <authorList>
            <person name="Sawada H."/>
            <person name="Fujikawa T."/>
            <person name="Satou M."/>
        </authorList>
    </citation>
    <scope>NUCLEOTIDE SEQUENCE</scope>
    <source>
        <strain evidence="14">0166_1</strain>
    </source>
</reference>
<dbReference type="AlphaFoldDB" id="A0A9E6XSP2"/>
<proteinExistence type="inferred from homology"/>
<protein>
    <recommendedName>
        <fullName evidence="4 11">Diacylglycerol O-acyltransferase</fullName>
        <ecNumber evidence="4 11">2.3.1.20</ecNumber>
    </recommendedName>
</protein>
<dbReference type="EMBL" id="CP087164">
    <property type="protein sequence ID" value="UGS33986.1"/>
    <property type="molecule type" value="Genomic_DNA"/>
</dbReference>
<comment type="similarity">
    <text evidence="3 11">Belongs to the long-chain O-acyltransferase family.</text>
</comment>
<evidence type="ECO:0000259" key="12">
    <source>
        <dbReference type="Pfam" id="PF03007"/>
    </source>
</evidence>
<sequence>MASFETLSAFDAQFIYWDSDRTPMNMGNICIFEGGRLFDEHGTFRLDDVRRAIESRLHLVPRYRKKIVEVPGGLGHPVLADDPDFDIANHVKHVELDPPGDDEQLKQVYSRLHEGMLDHSRPLWETTFITGLEGGRVGMVQKIHHAPFDGASTVDVLYLMFDSTPEHSDGAEAPPWKPEPAPDPWVLMGAKWGEQVSTMWNTLLGAQPYVPTGAPQPLGELAESMGVLGQMPKPPATSLNQSVGPRRRYDWVHTSLGELKKARALVPGSTVNDVMLTVVAGGLRELLASRGEDVDDLVLQAMVPVSLRTDAEKASAVGNQVTGFSAPLPLCEPDGRARLARIHASTKELKEGRQAQAIRAMTQAADFAPPALMAAAGRLAVEQSSFMNLTITNVPGPRHELYLLGAKMLELNPMCPIGNQLTLNVAVESYVDKVSIGLVADAECHPDLPVLKQGIERSLAELTA</sequence>
<dbReference type="GO" id="GO:0005886">
    <property type="term" value="C:plasma membrane"/>
    <property type="evidence" value="ECO:0007669"/>
    <property type="project" value="TreeGrafter"/>
</dbReference>
<evidence type="ECO:0000313" key="14">
    <source>
        <dbReference type="EMBL" id="UGS33986.1"/>
    </source>
</evidence>
<evidence type="ECO:0000313" key="15">
    <source>
        <dbReference type="Proteomes" id="UP001162834"/>
    </source>
</evidence>
<keyword evidence="5 11" id="KW-0444">Lipid biosynthesis</keyword>
<dbReference type="GO" id="GO:0019432">
    <property type="term" value="P:triglyceride biosynthetic process"/>
    <property type="evidence" value="ECO:0007669"/>
    <property type="project" value="TreeGrafter"/>
</dbReference>
<dbReference type="InterPro" id="IPR004255">
    <property type="entry name" value="O-acyltransferase_WSD1_N"/>
</dbReference>
<comment type="pathway">
    <text evidence="2">Lipid metabolism.</text>
</comment>
<evidence type="ECO:0000256" key="10">
    <source>
        <dbReference type="ARBA" id="ARBA00048109"/>
    </source>
</evidence>
<name>A0A9E6XSP2_9ACTN</name>
<organism evidence="14 15">
    <name type="scientific">Capillimicrobium parvum</name>
    <dbReference type="NCBI Taxonomy" id="2884022"/>
    <lineage>
        <taxon>Bacteria</taxon>
        <taxon>Bacillati</taxon>
        <taxon>Actinomycetota</taxon>
        <taxon>Thermoleophilia</taxon>
        <taxon>Solirubrobacterales</taxon>
        <taxon>Capillimicrobiaceae</taxon>
        <taxon>Capillimicrobium</taxon>
    </lineage>
</organism>
<comment type="pathway">
    <text evidence="1 11">Glycerolipid metabolism; triacylglycerol biosynthesis.</text>
</comment>
<gene>
    <name evidence="14" type="ORF">DSM104329_00353</name>
</gene>
<dbReference type="SUPFAM" id="SSF52777">
    <property type="entry name" value="CoA-dependent acyltransferases"/>
    <property type="match status" value="1"/>
</dbReference>
<dbReference type="GO" id="GO:0004144">
    <property type="term" value="F:diacylglycerol O-acyltransferase activity"/>
    <property type="evidence" value="ECO:0007669"/>
    <property type="project" value="UniProtKB-EC"/>
</dbReference>
<evidence type="ECO:0000256" key="3">
    <source>
        <dbReference type="ARBA" id="ARBA00009587"/>
    </source>
</evidence>
<dbReference type="EC" id="2.3.1.20" evidence="4 11"/>
<evidence type="ECO:0000256" key="11">
    <source>
        <dbReference type="RuleBase" id="RU361241"/>
    </source>
</evidence>
<evidence type="ECO:0000256" key="5">
    <source>
        <dbReference type="ARBA" id="ARBA00022516"/>
    </source>
</evidence>
<feature type="domain" description="O-acyltransferase WSD1-like N-terminal" evidence="12">
    <location>
        <begin position="7"/>
        <end position="275"/>
    </location>
</feature>
<evidence type="ECO:0000256" key="4">
    <source>
        <dbReference type="ARBA" id="ARBA00013244"/>
    </source>
</evidence>
<keyword evidence="7 11" id="KW-0319">Glycerol metabolism</keyword>
<dbReference type="InterPro" id="IPR045034">
    <property type="entry name" value="O-acyltransferase_WSD1-like"/>
</dbReference>
<dbReference type="GO" id="GO:0051701">
    <property type="term" value="P:biological process involved in interaction with host"/>
    <property type="evidence" value="ECO:0007669"/>
    <property type="project" value="TreeGrafter"/>
</dbReference>
<evidence type="ECO:0000256" key="7">
    <source>
        <dbReference type="ARBA" id="ARBA00022798"/>
    </source>
</evidence>
<accession>A0A9E6XSP2</accession>
<keyword evidence="15" id="KW-1185">Reference proteome</keyword>
<dbReference type="NCBIfam" id="TIGR02946">
    <property type="entry name" value="acyl_WS_DGAT"/>
    <property type="match status" value="1"/>
</dbReference>
<dbReference type="GO" id="GO:0006071">
    <property type="term" value="P:glycerol metabolic process"/>
    <property type="evidence" value="ECO:0007669"/>
    <property type="project" value="UniProtKB-KW"/>
</dbReference>
<dbReference type="GO" id="GO:0071731">
    <property type="term" value="P:response to nitric oxide"/>
    <property type="evidence" value="ECO:0007669"/>
    <property type="project" value="TreeGrafter"/>
</dbReference>
<keyword evidence="8 11" id="KW-0443">Lipid metabolism</keyword>
<dbReference type="GO" id="GO:0001666">
    <property type="term" value="P:response to hypoxia"/>
    <property type="evidence" value="ECO:0007669"/>
    <property type="project" value="TreeGrafter"/>
</dbReference>
<feature type="domain" description="O-acyltransferase WSD1 C-terminal" evidence="13">
    <location>
        <begin position="318"/>
        <end position="462"/>
    </location>
</feature>
<evidence type="ECO:0000256" key="9">
    <source>
        <dbReference type="ARBA" id="ARBA00023315"/>
    </source>
</evidence>
<dbReference type="RefSeq" id="WP_259313675.1">
    <property type="nucleotide sequence ID" value="NZ_CP087164.1"/>
</dbReference>
<keyword evidence="9 11" id="KW-0012">Acyltransferase</keyword>
<dbReference type="Proteomes" id="UP001162834">
    <property type="component" value="Chromosome"/>
</dbReference>
<evidence type="ECO:0000256" key="2">
    <source>
        <dbReference type="ARBA" id="ARBA00005189"/>
    </source>
</evidence>
<keyword evidence="6 11" id="KW-0808">Transferase</keyword>
<dbReference type="PANTHER" id="PTHR31650:SF1">
    <property type="entry name" value="WAX ESTER SYNTHASE_DIACYLGLYCEROL ACYLTRANSFERASE 4-RELATED"/>
    <property type="match status" value="1"/>
</dbReference>
<evidence type="ECO:0000259" key="13">
    <source>
        <dbReference type="Pfam" id="PF06974"/>
    </source>
</evidence>
<evidence type="ECO:0000256" key="6">
    <source>
        <dbReference type="ARBA" id="ARBA00022679"/>
    </source>
</evidence>
<dbReference type="InterPro" id="IPR014292">
    <property type="entry name" value="Acyl_transf_WS/DGAT"/>
</dbReference>
<evidence type="ECO:0000256" key="1">
    <source>
        <dbReference type="ARBA" id="ARBA00004771"/>
    </source>
</evidence>